<feature type="compositionally biased region" description="Polar residues" evidence="1">
    <location>
        <begin position="1"/>
        <end position="14"/>
    </location>
</feature>
<dbReference type="Proteomes" id="UP001454036">
    <property type="component" value="Unassembled WGS sequence"/>
</dbReference>
<dbReference type="AlphaFoldDB" id="A0AAV3PDT3"/>
<evidence type="ECO:0000313" key="3">
    <source>
        <dbReference type="EMBL" id="GAA0149278.1"/>
    </source>
</evidence>
<dbReference type="InterPro" id="IPR012891">
    <property type="entry name" value="GCK_dom"/>
</dbReference>
<dbReference type="EMBL" id="BAABME010017226">
    <property type="protein sequence ID" value="GAA0149278.1"/>
    <property type="molecule type" value="Genomic_DNA"/>
</dbReference>
<dbReference type="PANTHER" id="PTHR34357:SF2">
    <property type="entry name" value="F26F24.3-RELATED"/>
    <property type="match status" value="1"/>
</dbReference>
<dbReference type="SMART" id="SM01227">
    <property type="entry name" value="GCK"/>
    <property type="match status" value="1"/>
</dbReference>
<protein>
    <recommendedName>
        <fullName evidence="2">GCK domain-containing protein</fullName>
    </recommendedName>
</protein>
<sequence>MPSSDPSPTHQTDPTHQRKTQQDPPDPPLNPAPQTLQNDPKFLKNQESNEFVEEEEEGECGFCLFMKAGGCRETFIDWEKCVDEGEKNKEDIVEKCHNVTKALKQCMEANPQHYGPILEAEKAAEMEVIKELEKEKEGVVESIEVEKVAI</sequence>
<evidence type="ECO:0000256" key="1">
    <source>
        <dbReference type="SAM" id="MobiDB-lite"/>
    </source>
</evidence>
<dbReference type="Gene3D" id="1.10.287.2900">
    <property type="match status" value="1"/>
</dbReference>
<feature type="domain" description="GCK" evidence="2">
    <location>
        <begin position="58"/>
        <end position="132"/>
    </location>
</feature>
<reference evidence="3 4" key="1">
    <citation type="submission" date="2024-01" db="EMBL/GenBank/DDBJ databases">
        <title>The complete chloroplast genome sequence of Lithospermum erythrorhizon: insights into the phylogenetic relationship among Boraginaceae species and the maternal lineages of purple gromwells.</title>
        <authorList>
            <person name="Okada T."/>
            <person name="Watanabe K."/>
        </authorList>
    </citation>
    <scope>NUCLEOTIDE SEQUENCE [LARGE SCALE GENOMIC DNA]</scope>
</reference>
<accession>A0AAV3PDT3</accession>
<proteinExistence type="predicted"/>
<feature type="region of interest" description="Disordered" evidence="1">
    <location>
        <begin position="1"/>
        <end position="50"/>
    </location>
</feature>
<evidence type="ECO:0000313" key="4">
    <source>
        <dbReference type="Proteomes" id="UP001454036"/>
    </source>
</evidence>
<name>A0AAV3PDT3_LITER</name>
<organism evidence="3 4">
    <name type="scientific">Lithospermum erythrorhizon</name>
    <name type="common">Purple gromwell</name>
    <name type="synonym">Lithospermum officinale var. erythrorhizon</name>
    <dbReference type="NCBI Taxonomy" id="34254"/>
    <lineage>
        <taxon>Eukaryota</taxon>
        <taxon>Viridiplantae</taxon>
        <taxon>Streptophyta</taxon>
        <taxon>Embryophyta</taxon>
        <taxon>Tracheophyta</taxon>
        <taxon>Spermatophyta</taxon>
        <taxon>Magnoliopsida</taxon>
        <taxon>eudicotyledons</taxon>
        <taxon>Gunneridae</taxon>
        <taxon>Pentapetalae</taxon>
        <taxon>asterids</taxon>
        <taxon>lamiids</taxon>
        <taxon>Boraginales</taxon>
        <taxon>Boraginaceae</taxon>
        <taxon>Boraginoideae</taxon>
        <taxon>Lithospermeae</taxon>
        <taxon>Lithospermum</taxon>
    </lineage>
</organism>
<dbReference type="Pfam" id="PF07802">
    <property type="entry name" value="GCK"/>
    <property type="match status" value="1"/>
</dbReference>
<keyword evidence="4" id="KW-1185">Reference proteome</keyword>
<dbReference type="PANTHER" id="PTHR34357">
    <property type="entry name" value="F7A19.14 PROTEIN-RELATED"/>
    <property type="match status" value="1"/>
</dbReference>
<gene>
    <name evidence="3" type="ORF">LIER_36897</name>
</gene>
<evidence type="ECO:0000259" key="2">
    <source>
        <dbReference type="SMART" id="SM01227"/>
    </source>
</evidence>
<comment type="caution">
    <text evidence="3">The sequence shown here is derived from an EMBL/GenBank/DDBJ whole genome shotgun (WGS) entry which is preliminary data.</text>
</comment>